<accession>A0A5E4NR19</accession>
<evidence type="ECO:0000313" key="3">
    <source>
        <dbReference type="Proteomes" id="UP000325440"/>
    </source>
</evidence>
<evidence type="ECO:0000256" key="1">
    <source>
        <dbReference type="SAM" id="MobiDB-lite"/>
    </source>
</evidence>
<feature type="region of interest" description="Disordered" evidence="1">
    <location>
        <begin position="53"/>
        <end position="97"/>
    </location>
</feature>
<dbReference type="AlphaFoldDB" id="A0A5E4NR19"/>
<reference evidence="2 3" key="1">
    <citation type="submission" date="2019-08" db="EMBL/GenBank/DDBJ databases">
        <authorList>
            <person name="Alioto T."/>
            <person name="Alioto T."/>
            <person name="Gomez Garrido J."/>
        </authorList>
    </citation>
    <scope>NUCLEOTIDE SEQUENCE [LARGE SCALE GENOMIC DNA]</scope>
</reference>
<dbReference type="EMBL" id="CABPRJ010002391">
    <property type="protein sequence ID" value="VVC44941.1"/>
    <property type="molecule type" value="Genomic_DNA"/>
</dbReference>
<organism evidence="2 3">
    <name type="scientific">Cinara cedri</name>
    <dbReference type="NCBI Taxonomy" id="506608"/>
    <lineage>
        <taxon>Eukaryota</taxon>
        <taxon>Metazoa</taxon>
        <taxon>Ecdysozoa</taxon>
        <taxon>Arthropoda</taxon>
        <taxon>Hexapoda</taxon>
        <taxon>Insecta</taxon>
        <taxon>Pterygota</taxon>
        <taxon>Neoptera</taxon>
        <taxon>Paraneoptera</taxon>
        <taxon>Hemiptera</taxon>
        <taxon>Sternorrhyncha</taxon>
        <taxon>Aphidomorpha</taxon>
        <taxon>Aphidoidea</taxon>
        <taxon>Aphididae</taxon>
        <taxon>Lachninae</taxon>
        <taxon>Cinara</taxon>
    </lineage>
</organism>
<proteinExistence type="predicted"/>
<protein>
    <submittedName>
        <fullName evidence="2">Uncharacterized protein</fullName>
    </submittedName>
</protein>
<dbReference type="Proteomes" id="UP000325440">
    <property type="component" value="Unassembled WGS sequence"/>
</dbReference>
<keyword evidence="3" id="KW-1185">Reference proteome</keyword>
<evidence type="ECO:0000313" key="2">
    <source>
        <dbReference type="EMBL" id="VVC44941.1"/>
    </source>
</evidence>
<name>A0A5E4NR19_9HEMI</name>
<feature type="compositionally biased region" description="Basic and acidic residues" evidence="1">
    <location>
        <begin position="62"/>
        <end position="78"/>
    </location>
</feature>
<feature type="compositionally biased region" description="Basic and acidic residues" evidence="1">
    <location>
        <begin position="87"/>
        <end position="97"/>
    </location>
</feature>
<sequence>MSLELGRVTAVLVTAARRRLATGWRARRYSLGAGRLLTVRTVELGFRLGKKLSSRISGPGAERPDVLVHVPRPGDGRPVRKQAGSRRTGDNSRPDSG</sequence>
<gene>
    <name evidence="2" type="ORF">CINCED_3A015222</name>
</gene>